<feature type="domain" description="STAS" evidence="6">
    <location>
        <begin position="456"/>
        <end position="565"/>
    </location>
</feature>
<dbReference type="Gene3D" id="3.30.750.24">
    <property type="entry name" value="STAS domain"/>
    <property type="match status" value="1"/>
</dbReference>
<evidence type="ECO:0000313" key="7">
    <source>
        <dbReference type="EMBL" id="AJD51490.1"/>
    </source>
</evidence>
<evidence type="ECO:0000259" key="6">
    <source>
        <dbReference type="PROSITE" id="PS50801"/>
    </source>
</evidence>
<dbReference type="CDD" id="cd07042">
    <property type="entry name" value="STAS_SulP_like_sulfate_transporter"/>
    <property type="match status" value="1"/>
</dbReference>
<feature type="transmembrane region" description="Helical" evidence="5">
    <location>
        <begin position="467"/>
        <end position="487"/>
    </location>
</feature>
<evidence type="ECO:0000256" key="4">
    <source>
        <dbReference type="ARBA" id="ARBA00023136"/>
    </source>
</evidence>
<feature type="transmembrane region" description="Helical" evidence="5">
    <location>
        <begin position="180"/>
        <end position="206"/>
    </location>
</feature>
<feature type="transmembrane region" description="Helical" evidence="5">
    <location>
        <begin position="302"/>
        <end position="325"/>
    </location>
</feature>
<dbReference type="InterPro" id="IPR011547">
    <property type="entry name" value="SLC26A/SulP_dom"/>
</dbReference>
<keyword evidence="2 5" id="KW-0812">Transmembrane</keyword>
<keyword evidence="3 5" id="KW-1133">Transmembrane helix</keyword>
<evidence type="ECO:0000256" key="5">
    <source>
        <dbReference type="SAM" id="Phobius"/>
    </source>
</evidence>
<dbReference type="SUPFAM" id="SSF52091">
    <property type="entry name" value="SpoIIaa-like"/>
    <property type="match status" value="1"/>
</dbReference>
<dbReference type="KEGG" id="txi:TH3_06850"/>
<dbReference type="RefSeq" id="WP_040059700.1">
    <property type="nucleotide sequence ID" value="NZ_CP004388.1"/>
</dbReference>
<feature type="transmembrane region" description="Helical" evidence="5">
    <location>
        <begin position="113"/>
        <end position="132"/>
    </location>
</feature>
<dbReference type="InterPro" id="IPR001902">
    <property type="entry name" value="SLC26A/SulP_fam"/>
</dbReference>
<dbReference type="PANTHER" id="PTHR11814">
    <property type="entry name" value="SULFATE TRANSPORTER"/>
    <property type="match status" value="1"/>
</dbReference>
<feature type="transmembrane region" description="Helical" evidence="5">
    <location>
        <begin position="139"/>
        <end position="160"/>
    </location>
</feature>
<dbReference type="InterPro" id="IPR002645">
    <property type="entry name" value="STAS_dom"/>
</dbReference>
<evidence type="ECO:0000256" key="2">
    <source>
        <dbReference type="ARBA" id="ARBA00022692"/>
    </source>
</evidence>
<feature type="transmembrane region" description="Helical" evidence="5">
    <location>
        <begin position="218"/>
        <end position="246"/>
    </location>
</feature>
<dbReference type="GO" id="GO:0016020">
    <property type="term" value="C:membrane"/>
    <property type="evidence" value="ECO:0007669"/>
    <property type="project" value="UniProtKB-SubCell"/>
</dbReference>
<feature type="transmembrane region" description="Helical" evidence="5">
    <location>
        <begin position="345"/>
        <end position="374"/>
    </location>
</feature>
<dbReference type="GO" id="GO:0055085">
    <property type="term" value="P:transmembrane transport"/>
    <property type="evidence" value="ECO:0007669"/>
    <property type="project" value="InterPro"/>
</dbReference>
<dbReference type="GeneID" id="31927053"/>
<gene>
    <name evidence="7" type="ORF">TH3_06850</name>
</gene>
<dbReference type="Proteomes" id="UP000007127">
    <property type="component" value="Chromosome"/>
</dbReference>
<dbReference type="InterPro" id="IPR036513">
    <property type="entry name" value="STAS_dom_sf"/>
</dbReference>
<name>A0AB72UB47_9PROT</name>
<organism evidence="7 8">
    <name type="scientific">Thalassospira xiamenensis M-5 = DSM 17429</name>
    <dbReference type="NCBI Taxonomy" id="1123366"/>
    <lineage>
        <taxon>Bacteria</taxon>
        <taxon>Pseudomonadati</taxon>
        <taxon>Pseudomonadota</taxon>
        <taxon>Alphaproteobacteria</taxon>
        <taxon>Rhodospirillales</taxon>
        <taxon>Thalassospiraceae</taxon>
        <taxon>Thalassospira</taxon>
    </lineage>
</organism>
<reference evidence="7 8" key="1">
    <citation type="journal article" date="2012" name="J. Bacteriol.">
        <title>Genome sequence of Thalassospira xiamenensis type strain M-5.</title>
        <authorList>
            <person name="Lai Q."/>
            <person name="Shao Z."/>
        </authorList>
    </citation>
    <scope>NUCLEOTIDE SEQUENCE [LARGE SCALE GENOMIC DNA]</scope>
    <source>
        <strain evidence="7 8">M-5</strain>
    </source>
</reference>
<dbReference type="Pfam" id="PF01740">
    <property type="entry name" value="STAS"/>
    <property type="match status" value="1"/>
</dbReference>
<comment type="subcellular location">
    <subcellularLocation>
        <location evidence="1">Membrane</location>
        <topology evidence="1">Multi-pass membrane protein</topology>
    </subcellularLocation>
</comment>
<dbReference type="Pfam" id="PF00916">
    <property type="entry name" value="Sulfate_transp"/>
    <property type="match status" value="1"/>
</dbReference>
<feature type="transmembrane region" description="Helical" evidence="5">
    <location>
        <begin position="41"/>
        <end position="61"/>
    </location>
</feature>
<evidence type="ECO:0000256" key="1">
    <source>
        <dbReference type="ARBA" id="ARBA00004141"/>
    </source>
</evidence>
<feature type="transmembrane region" description="Helical" evidence="5">
    <location>
        <begin position="266"/>
        <end position="290"/>
    </location>
</feature>
<evidence type="ECO:0000256" key="3">
    <source>
        <dbReference type="ARBA" id="ARBA00022989"/>
    </source>
</evidence>
<feature type="transmembrane region" description="Helical" evidence="5">
    <location>
        <begin position="67"/>
        <end position="83"/>
    </location>
</feature>
<evidence type="ECO:0000313" key="8">
    <source>
        <dbReference type="Proteomes" id="UP000007127"/>
    </source>
</evidence>
<feature type="transmembrane region" description="Helical" evidence="5">
    <location>
        <begin position="395"/>
        <end position="420"/>
    </location>
</feature>
<dbReference type="EMBL" id="CP004388">
    <property type="protein sequence ID" value="AJD51490.1"/>
    <property type="molecule type" value="Genomic_DNA"/>
</dbReference>
<keyword evidence="4 5" id="KW-0472">Membrane</keyword>
<dbReference type="AlphaFoldDB" id="A0AB72UB47"/>
<protein>
    <submittedName>
        <fullName evidence="7">Sulfate transporter</fullName>
    </submittedName>
</protein>
<accession>A0AB72UB47</accession>
<sequence length="576" mass="59500">METRTSKTNQASEPGYADLFTPKLVTVLREGYGFAQLRADAIAGLTVAIVALPLSMAIAIASGVSPAQGLYTAIVGGVLVSLLGGSRFQIGGPAGAFIVLVAGTVQTHGLDGLIIATILSGLMLLAIGALKLGTYIKFIPYPVTVGFAAGIAVIIFASQIKDLLGLTLPGKEPGPLLEKLPVIWAALPGIDPVTVALSGATILVIIGSKRLRPHWPGMLIAVAGAALATALFNLPVSTIGSVFGGIPGDFPMPVLPEFTLAKVQAVLPNAIAFALLGAIESLLSAVVADGMTGRHHRSNCELVAQGVANMASGLFGGICVTGTIARTATNIRAGAHGPVSGVLHALFLLLFILVAAPLASFIPLASLAGVLAIVAWNMIEKHAITTLLRASRGDAAVLLVTFLLTIFRDLLEAIVVGFALGSVLFIQHMSKTTAIATHSPFVSEDRADGTTGGGASDISSTTDPDIMIYRITGVFFFGAAASIGSVLDRIGDTHRALIIDFAAVPFLDSTAANTIAGLARKTRGRGIEVILSGTSHDLRRELFAHGIKPPLVHYETDIEKAVGRLRAHGLRNVTTS</sequence>
<dbReference type="PROSITE" id="PS50801">
    <property type="entry name" value="STAS"/>
    <property type="match status" value="1"/>
</dbReference>
<proteinExistence type="predicted"/>